<feature type="domain" description="Reverse transcriptase" evidence="1">
    <location>
        <begin position="1"/>
        <end position="182"/>
    </location>
</feature>
<evidence type="ECO:0000313" key="2">
    <source>
        <dbReference type="EMBL" id="GFN90661.1"/>
    </source>
</evidence>
<dbReference type="InterPro" id="IPR000477">
    <property type="entry name" value="RT_dom"/>
</dbReference>
<evidence type="ECO:0000259" key="1">
    <source>
        <dbReference type="PROSITE" id="PS50878"/>
    </source>
</evidence>
<evidence type="ECO:0000313" key="3">
    <source>
        <dbReference type="Proteomes" id="UP000735302"/>
    </source>
</evidence>
<dbReference type="GO" id="GO:0003964">
    <property type="term" value="F:RNA-directed DNA polymerase activity"/>
    <property type="evidence" value="ECO:0007669"/>
    <property type="project" value="UniProtKB-KW"/>
</dbReference>
<keyword evidence="2" id="KW-0548">Nucleotidyltransferase</keyword>
<dbReference type="AlphaFoldDB" id="A0AAV3Z5W8"/>
<dbReference type="PROSITE" id="PS50878">
    <property type="entry name" value="RT_POL"/>
    <property type="match status" value="1"/>
</dbReference>
<comment type="caution">
    <text evidence="2">The sequence shown here is derived from an EMBL/GenBank/DDBJ whole genome shotgun (WGS) entry which is preliminary data.</text>
</comment>
<protein>
    <submittedName>
        <fullName evidence="2">Reverse transcriptase</fullName>
    </submittedName>
</protein>
<reference evidence="2 3" key="1">
    <citation type="journal article" date="2021" name="Elife">
        <title>Chloroplast acquisition without the gene transfer in kleptoplastic sea slugs, Plakobranchus ocellatus.</title>
        <authorList>
            <person name="Maeda T."/>
            <person name="Takahashi S."/>
            <person name="Yoshida T."/>
            <person name="Shimamura S."/>
            <person name="Takaki Y."/>
            <person name="Nagai Y."/>
            <person name="Toyoda A."/>
            <person name="Suzuki Y."/>
            <person name="Arimoto A."/>
            <person name="Ishii H."/>
            <person name="Satoh N."/>
            <person name="Nishiyama T."/>
            <person name="Hasebe M."/>
            <person name="Maruyama T."/>
            <person name="Minagawa J."/>
            <person name="Obokata J."/>
            <person name="Shigenobu S."/>
        </authorList>
    </citation>
    <scope>NUCLEOTIDE SEQUENCE [LARGE SCALE GENOMIC DNA]</scope>
</reference>
<proteinExistence type="predicted"/>
<keyword evidence="3" id="KW-1185">Reference proteome</keyword>
<organism evidence="2 3">
    <name type="scientific">Plakobranchus ocellatus</name>
    <dbReference type="NCBI Taxonomy" id="259542"/>
    <lineage>
        <taxon>Eukaryota</taxon>
        <taxon>Metazoa</taxon>
        <taxon>Spiralia</taxon>
        <taxon>Lophotrochozoa</taxon>
        <taxon>Mollusca</taxon>
        <taxon>Gastropoda</taxon>
        <taxon>Heterobranchia</taxon>
        <taxon>Euthyneura</taxon>
        <taxon>Panpulmonata</taxon>
        <taxon>Sacoglossa</taxon>
        <taxon>Placobranchoidea</taxon>
        <taxon>Plakobranchidae</taxon>
        <taxon>Plakobranchus</taxon>
    </lineage>
</organism>
<name>A0AAV3Z5W8_9GAST</name>
<accession>A0AAV3Z5W8</accession>
<dbReference type="Proteomes" id="UP000735302">
    <property type="component" value="Unassembled WGS sequence"/>
</dbReference>
<dbReference type="EMBL" id="BLXT01002056">
    <property type="protein sequence ID" value="GFN90661.1"/>
    <property type="molecule type" value="Genomic_DNA"/>
</dbReference>
<keyword evidence="2" id="KW-0695">RNA-directed DNA polymerase</keyword>
<sequence>MRAEEIFIPKEQNSTKITQFRPISQLSAEGKSFSQSWHLASQNSSSKIAMRMFLCIKGCPSRVSAVLDTPNQANLDVVWIDLANIYGSVPHQIIQKVLRKYLIPDNIQVMLEDYFNRLYMRFSTDKINKLRGWIDMGIPNFVRLGYGRAADWGASLVDLGGECYMPPLKAFIDDATILCSNE</sequence>
<gene>
    <name evidence="2" type="ORF">PoB_001716700</name>
</gene>
<keyword evidence="2" id="KW-0808">Transferase</keyword>